<feature type="domain" description="DUF7042" evidence="2">
    <location>
        <begin position="158"/>
        <end position="270"/>
    </location>
</feature>
<accession>A0A8B6GPB2</accession>
<feature type="region of interest" description="Disordered" evidence="1">
    <location>
        <begin position="285"/>
        <end position="334"/>
    </location>
</feature>
<gene>
    <name evidence="3" type="ORF">MGAL_10B085726</name>
</gene>
<sequence length="334" mass="35633">MYIFCCTFPVMWDGTWYDSTEGTLTISKATLQVTSGWVVTLGASSVTTWTCVAEDTSNNYLVFRGDSSLNFFSSNIIPYLCIQWTNVTDNSFYYYILADYQSNGVNERAYLETFSSAITSWSASTYCSPSSPPGEEEFHMAVRQGYASSVYIDFPPILQGTHSYTYTHGGSVFCSAASDVDICADTTTAKFNYTLCSTVQLFSNEGVLQCVASIPSGSTSYISVYNPGTVDNINYFRFSCLAVAYSGNTLLSSVSAGSCEQSQSPAVATSTGGVLSLSTIVNCTSDTSTTSSVSTENEITTGSGVTTESSVTTGSSVTTESSVTTGSSVTTNRK</sequence>
<reference evidence="3" key="1">
    <citation type="submission" date="2018-11" db="EMBL/GenBank/DDBJ databases">
        <authorList>
            <person name="Alioto T."/>
            <person name="Alioto T."/>
        </authorList>
    </citation>
    <scope>NUCLEOTIDE SEQUENCE</scope>
</reference>
<dbReference type="EMBL" id="UYJE01008715">
    <property type="protein sequence ID" value="VDI66534.1"/>
    <property type="molecule type" value="Genomic_DNA"/>
</dbReference>
<dbReference type="Pfam" id="PF23069">
    <property type="entry name" value="DUF7042"/>
    <property type="match status" value="1"/>
</dbReference>
<evidence type="ECO:0000313" key="4">
    <source>
        <dbReference type="Proteomes" id="UP000596742"/>
    </source>
</evidence>
<dbReference type="OrthoDB" id="6057798at2759"/>
<evidence type="ECO:0000313" key="3">
    <source>
        <dbReference type="EMBL" id="VDI66534.1"/>
    </source>
</evidence>
<name>A0A8B6GPB2_MYTGA</name>
<dbReference type="Proteomes" id="UP000596742">
    <property type="component" value="Unassembled WGS sequence"/>
</dbReference>
<evidence type="ECO:0000256" key="1">
    <source>
        <dbReference type="SAM" id="MobiDB-lite"/>
    </source>
</evidence>
<dbReference type="AlphaFoldDB" id="A0A8B6GPB2"/>
<organism evidence="3 4">
    <name type="scientific">Mytilus galloprovincialis</name>
    <name type="common">Mediterranean mussel</name>
    <dbReference type="NCBI Taxonomy" id="29158"/>
    <lineage>
        <taxon>Eukaryota</taxon>
        <taxon>Metazoa</taxon>
        <taxon>Spiralia</taxon>
        <taxon>Lophotrochozoa</taxon>
        <taxon>Mollusca</taxon>
        <taxon>Bivalvia</taxon>
        <taxon>Autobranchia</taxon>
        <taxon>Pteriomorphia</taxon>
        <taxon>Mytilida</taxon>
        <taxon>Mytiloidea</taxon>
        <taxon>Mytilidae</taxon>
        <taxon>Mytilinae</taxon>
        <taxon>Mytilus</taxon>
    </lineage>
</organism>
<protein>
    <recommendedName>
        <fullName evidence="2">DUF7042 domain-containing protein</fullName>
    </recommendedName>
</protein>
<comment type="caution">
    <text evidence="3">The sequence shown here is derived from an EMBL/GenBank/DDBJ whole genome shotgun (WGS) entry which is preliminary data.</text>
</comment>
<dbReference type="InterPro" id="IPR055470">
    <property type="entry name" value="DUF7042"/>
</dbReference>
<evidence type="ECO:0000259" key="2">
    <source>
        <dbReference type="Pfam" id="PF23069"/>
    </source>
</evidence>
<keyword evidence="4" id="KW-1185">Reference proteome</keyword>
<proteinExistence type="predicted"/>